<dbReference type="Proteomes" id="UP000199441">
    <property type="component" value="Unassembled WGS sequence"/>
</dbReference>
<gene>
    <name evidence="1" type="ORF">SAMN04488001_1145</name>
</gene>
<name>A0A1H2TEW9_9RHOB</name>
<accession>A0A1H2TEW9</accession>
<organism evidence="1 2">
    <name type="scientific">Litoreibacter albidus</name>
    <dbReference type="NCBI Taxonomy" id="670155"/>
    <lineage>
        <taxon>Bacteria</taxon>
        <taxon>Pseudomonadati</taxon>
        <taxon>Pseudomonadota</taxon>
        <taxon>Alphaproteobacteria</taxon>
        <taxon>Rhodobacterales</taxon>
        <taxon>Roseobacteraceae</taxon>
        <taxon>Litoreibacter</taxon>
    </lineage>
</organism>
<evidence type="ECO:0000313" key="1">
    <source>
        <dbReference type="EMBL" id="SDW42503.1"/>
    </source>
</evidence>
<sequence length="92" mass="10174">MDVTLIDRKGLIREAYKIDGITVGECRSIFLDWALNLPDGVENRAAIEQLLTIYGDTPHDHPMTAVLRAGLDDAQTAKRRGGRKARLEGKGQ</sequence>
<protein>
    <submittedName>
        <fullName evidence="1">Uncharacterized protein</fullName>
    </submittedName>
</protein>
<keyword evidence="2" id="KW-1185">Reference proteome</keyword>
<dbReference type="STRING" id="670155.SAMN04488001_1145"/>
<dbReference type="AlphaFoldDB" id="A0A1H2TEW9"/>
<proteinExistence type="predicted"/>
<dbReference type="OrthoDB" id="7778431at2"/>
<dbReference type="RefSeq" id="WP_089945441.1">
    <property type="nucleotide sequence ID" value="NZ_FNOI01000001.1"/>
</dbReference>
<reference evidence="2" key="1">
    <citation type="submission" date="2016-10" db="EMBL/GenBank/DDBJ databases">
        <authorList>
            <person name="Varghese N."/>
            <person name="Submissions S."/>
        </authorList>
    </citation>
    <scope>NUCLEOTIDE SEQUENCE [LARGE SCALE GENOMIC DNA]</scope>
    <source>
        <strain evidence="2">DSM 26922</strain>
    </source>
</reference>
<dbReference type="EMBL" id="FNOI01000001">
    <property type="protein sequence ID" value="SDW42503.1"/>
    <property type="molecule type" value="Genomic_DNA"/>
</dbReference>
<evidence type="ECO:0000313" key="2">
    <source>
        <dbReference type="Proteomes" id="UP000199441"/>
    </source>
</evidence>